<dbReference type="Gene3D" id="3.20.20.150">
    <property type="entry name" value="Divalent-metal-dependent TIM barrel enzymes"/>
    <property type="match status" value="1"/>
</dbReference>
<dbReference type="InterPro" id="IPR029063">
    <property type="entry name" value="SAM-dependent_MTases_sf"/>
</dbReference>
<name>A0A811KI41_9BILA</name>
<accession>A0A811KI41</accession>
<evidence type="ECO:0000259" key="2">
    <source>
        <dbReference type="Pfam" id="PF05185"/>
    </source>
</evidence>
<dbReference type="Gene3D" id="2.70.160.11">
    <property type="entry name" value="Hnrnp arginine n-methyltransferase1"/>
    <property type="match status" value="1"/>
</dbReference>
<dbReference type="EMBL" id="CAJFDH010000003">
    <property type="protein sequence ID" value="CAD5214976.1"/>
    <property type="molecule type" value="Genomic_DNA"/>
</dbReference>
<reference evidence="4" key="1">
    <citation type="submission" date="2020-09" db="EMBL/GenBank/DDBJ databases">
        <authorList>
            <person name="Kikuchi T."/>
        </authorList>
    </citation>
    <scope>NUCLEOTIDE SEQUENCE</scope>
    <source>
        <strain evidence="4">SH1</strain>
    </source>
</reference>
<dbReference type="GO" id="GO:0005634">
    <property type="term" value="C:nucleus"/>
    <property type="evidence" value="ECO:0007669"/>
    <property type="project" value="TreeGrafter"/>
</dbReference>
<dbReference type="InterPro" id="IPR025799">
    <property type="entry name" value="Arg_MeTrfase"/>
</dbReference>
<protein>
    <recommendedName>
        <fullName evidence="6">Protein arginine N-methyltransferase</fullName>
    </recommendedName>
</protein>
<dbReference type="Pfam" id="PF17286">
    <property type="entry name" value="PRMT5_C"/>
    <property type="match status" value="1"/>
</dbReference>
<evidence type="ECO:0000259" key="3">
    <source>
        <dbReference type="Pfam" id="PF17286"/>
    </source>
</evidence>
<keyword evidence="1" id="KW-0949">S-adenosyl-L-methionine</keyword>
<dbReference type="GO" id="GO:0005829">
    <property type="term" value="C:cytosol"/>
    <property type="evidence" value="ECO:0007669"/>
    <property type="project" value="TreeGrafter"/>
</dbReference>
<dbReference type="Pfam" id="PF05185">
    <property type="entry name" value="PRMT5"/>
    <property type="match status" value="1"/>
</dbReference>
<dbReference type="EMBL" id="CAJFCW020000003">
    <property type="protein sequence ID" value="CAG9103459.1"/>
    <property type="molecule type" value="Genomic_DNA"/>
</dbReference>
<dbReference type="OrthoDB" id="1368803at2759"/>
<dbReference type="InterPro" id="IPR035248">
    <property type="entry name" value="PRMT5_C"/>
</dbReference>
<gene>
    <name evidence="4" type="ORF">BOKJ2_LOCUS5862</name>
</gene>
<sequence>MSSVGRAKLVQYQSFGYLKQHNVDTFAVSLRCKIKDECVLFDHDDIHELGTTVDNVIGVTFFNERIDLLTVEEDFGNANYLGLAAVAVAVYCDPDEAFLKLLRRFVYLQSYTPYIIILLPSCIHDVAGCSTSSIWDSWRLIRKELFNACYDKLGVGLLCSGRFDSDFIDESLLERWKGEPLKLVANTVLEDGSKFEHLLNVLRLYISPECEYVVPYINQNGNELVDITKLQQLAQLFVQNSRKIPVINNAYFEDFPQRPLKPTEDDLSASVYSTFETITSKYRLYESAVIEAIMDWQQHDKNRNKKFVVLLVGAGRGGLIESILKALQKTKQQRVTVLAVEKNKFAYQTLQKKNINRWNNLVKLINTDLRDHTQIKAALNARSPNMVVSELLGSFACNEVGPDLITTLYPLVNEDTVFIPQGYCNYVAPCFSFRINGIINGGRPDYYLRLSNCCGKNGIHGIESQEYCNLDQLYVSSLNSCYIADIPKQIHCYRHTKGVNIDLDWKKKVEYDIEVDCEINAIAGFFTAEIGSETLTTLPKDKRDFTDTKKSWFPAYFPLRSPIYCPAGTKLEVEITRKTNEKGMWYEWSTIT</sequence>
<dbReference type="Gene3D" id="3.40.50.150">
    <property type="entry name" value="Vaccinia Virus protein VP39"/>
    <property type="match status" value="1"/>
</dbReference>
<dbReference type="GO" id="GO:0016274">
    <property type="term" value="F:protein-arginine N-methyltransferase activity"/>
    <property type="evidence" value="ECO:0007669"/>
    <property type="project" value="InterPro"/>
</dbReference>
<evidence type="ECO:0000313" key="4">
    <source>
        <dbReference type="EMBL" id="CAD5214976.1"/>
    </source>
</evidence>
<organism evidence="4 5">
    <name type="scientific">Bursaphelenchus okinawaensis</name>
    <dbReference type="NCBI Taxonomy" id="465554"/>
    <lineage>
        <taxon>Eukaryota</taxon>
        <taxon>Metazoa</taxon>
        <taxon>Ecdysozoa</taxon>
        <taxon>Nematoda</taxon>
        <taxon>Chromadorea</taxon>
        <taxon>Rhabditida</taxon>
        <taxon>Tylenchina</taxon>
        <taxon>Tylenchomorpha</taxon>
        <taxon>Aphelenchoidea</taxon>
        <taxon>Aphelenchoididae</taxon>
        <taxon>Bursaphelenchus</taxon>
    </lineage>
</organism>
<dbReference type="PANTHER" id="PTHR10738:SF0">
    <property type="entry name" value="PROTEIN ARGININE N-METHYLTRANSFERASE 5"/>
    <property type="match status" value="1"/>
</dbReference>
<keyword evidence="5" id="KW-1185">Reference proteome</keyword>
<feature type="domain" description="PRMT5 arginine-N-methyltransferase" evidence="2">
    <location>
        <begin position="251"/>
        <end position="419"/>
    </location>
</feature>
<dbReference type="GO" id="GO:0006355">
    <property type="term" value="P:regulation of DNA-templated transcription"/>
    <property type="evidence" value="ECO:0007669"/>
    <property type="project" value="TreeGrafter"/>
</dbReference>
<dbReference type="AlphaFoldDB" id="A0A811KI41"/>
<evidence type="ECO:0000256" key="1">
    <source>
        <dbReference type="ARBA" id="ARBA00022691"/>
    </source>
</evidence>
<dbReference type="InterPro" id="IPR035075">
    <property type="entry name" value="PRMT5"/>
</dbReference>
<feature type="domain" description="PRMT5 oligomerisation" evidence="3">
    <location>
        <begin position="465"/>
        <end position="590"/>
    </location>
</feature>
<dbReference type="SUPFAM" id="SSF53335">
    <property type="entry name" value="S-adenosyl-L-methionine-dependent methyltransferases"/>
    <property type="match status" value="1"/>
</dbReference>
<dbReference type="PANTHER" id="PTHR10738">
    <property type="entry name" value="PROTEIN ARGININE N-METHYLTRANSFERASE 5"/>
    <property type="match status" value="1"/>
</dbReference>
<dbReference type="Proteomes" id="UP000614601">
    <property type="component" value="Unassembled WGS sequence"/>
</dbReference>
<proteinExistence type="predicted"/>
<comment type="caution">
    <text evidence="4">The sequence shown here is derived from an EMBL/GenBank/DDBJ whole genome shotgun (WGS) entry which is preliminary data.</text>
</comment>
<dbReference type="Proteomes" id="UP000783686">
    <property type="component" value="Unassembled WGS sequence"/>
</dbReference>
<dbReference type="CDD" id="cd02440">
    <property type="entry name" value="AdoMet_MTases"/>
    <property type="match status" value="1"/>
</dbReference>
<evidence type="ECO:0000313" key="5">
    <source>
        <dbReference type="Proteomes" id="UP000614601"/>
    </source>
</evidence>
<evidence type="ECO:0008006" key="6">
    <source>
        <dbReference type="Google" id="ProtNLM"/>
    </source>
</evidence>